<protein>
    <submittedName>
        <fullName evidence="2">Putative alpha/Beta hydrolase</fullName>
    </submittedName>
</protein>
<reference evidence="2 3" key="1">
    <citation type="journal article" date="2018" name="Nat. Genet.">
        <title>The Rosa genome provides new insights in the design of modern roses.</title>
        <authorList>
            <person name="Bendahmane M."/>
        </authorList>
    </citation>
    <scope>NUCLEOTIDE SEQUENCE [LARGE SCALE GENOMIC DNA]</scope>
    <source>
        <strain evidence="3">cv. Old Blush</strain>
    </source>
</reference>
<dbReference type="EMBL" id="PDCK01000042">
    <property type="protein sequence ID" value="PRQ38862.1"/>
    <property type="molecule type" value="Genomic_DNA"/>
</dbReference>
<keyword evidence="2" id="KW-0378">Hydrolase</keyword>
<accession>A0A2P6QXE2</accession>
<dbReference type="Proteomes" id="UP000238479">
    <property type="component" value="Chromosome 4"/>
</dbReference>
<dbReference type="GO" id="GO:0016787">
    <property type="term" value="F:hydrolase activity"/>
    <property type="evidence" value="ECO:0007669"/>
    <property type="project" value="UniProtKB-KW"/>
</dbReference>
<dbReference type="Gramene" id="PRQ38862">
    <property type="protein sequence ID" value="PRQ38862"/>
    <property type="gene ID" value="RchiOBHm_Chr4g0418641"/>
</dbReference>
<comment type="caution">
    <text evidence="2">The sequence shown here is derived from an EMBL/GenBank/DDBJ whole genome shotgun (WGS) entry which is preliminary data.</text>
</comment>
<dbReference type="AlphaFoldDB" id="A0A2P6QXE2"/>
<sequence>MVSPRSSCVGQRAAARTRGAAEKGYEDAKSVLAALKSQGVSAIGAAGFCWGGKPFITNMKWGLLTFFFSGNVVAKLAKSDDIKAL</sequence>
<evidence type="ECO:0000313" key="3">
    <source>
        <dbReference type="Proteomes" id="UP000238479"/>
    </source>
</evidence>
<dbReference type="PANTHER" id="PTHR17630:SF52">
    <property type="entry name" value="ENDO-1,3-1,4-BETA-D-GLUCANASE-LIKE PROTEIN"/>
    <property type="match status" value="1"/>
</dbReference>
<gene>
    <name evidence="2" type="ORF">RchiOBHm_Chr4g0418641</name>
</gene>
<name>A0A2P6QXE2_ROSCH</name>
<evidence type="ECO:0000256" key="1">
    <source>
        <dbReference type="SAM" id="MobiDB-lite"/>
    </source>
</evidence>
<feature type="region of interest" description="Disordered" evidence="1">
    <location>
        <begin position="1"/>
        <end position="21"/>
    </location>
</feature>
<dbReference type="STRING" id="74649.A0A2P6QXE2"/>
<evidence type="ECO:0000313" key="2">
    <source>
        <dbReference type="EMBL" id="PRQ38862.1"/>
    </source>
</evidence>
<dbReference type="Gene3D" id="3.40.50.1820">
    <property type="entry name" value="alpha/beta hydrolase"/>
    <property type="match status" value="1"/>
</dbReference>
<proteinExistence type="predicted"/>
<dbReference type="PANTHER" id="PTHR17630">
    <property type="entry name" value="DIENELACTONE HYDROLASE"/>
    <property type="match status" value="1"/>
</dbReference>
<organism evidence="2 3">
    <name type="scientific">Rosa chinensis</name>
    <name type="common">China rose</name>
    <dbReference type="NCBI Taxonomy" id="74649"/>
    <lineage>
        <taxon>Eukaryota</taxon>
        <taxon>Viridiplantae</taxon>
        <taxon>Streptophyta</taxon>
        <taxon>Embryophyta</taxon>
        <taxon>Tracheophyta</taxon>
        <taxon>Spermatophyta</taxon>
        <taxon>Magnoliopsida</taxon>
        <taxon>eudicotyledons</taxon>
        <taxon>Gunneridae</taxon>
        <taxon>Pentapetalae</taxon>
        <taxon>rosids</taxon>
        <taxon>fabids</taxon>
        <taxon>Rosales</taxon>
        <taxon>Rosaceae</taxon>
        <taxon>Rosoideae</taxon>
        <taxon>Rosoideae incertae sedis</taxon>
        <taxon>Rosa</taxon>
    </lineage>
</organism>
<keyword evidence="3" id="KW-1185">Reference proteome</keyword>
<dbReference type="InterPro" id="IPR029058">
    <property type="entry name" value="AB_hydrolase_fold"/>
</dbReference>